<dbReference type="Pfam" id="PF06439">
    <property type="entry name" value="3keto-disac_hyd"/>
    <property type="match status" value="1"/>
</dbReference>
<comment type="caution">
    <text evidence="2">The sequence shown here is derived from an EMBL/GenBank/DDBJ whole genome shotgun (WGS) entry which is preliminary data.</text>
</comment>
<feature type="domain" description="3-keto-alpha-glucoside-1,2-lyase/3-keto-2-hydroxy-glucal hydratase" evidence="1">
    <location>
        <begin position="65"/>
        <end position="228"/>
    </location>
</feature>
<accession>A0ABT6F8F3</accession>
<dbReference type="Gene3D" id="2.60.120.560">
    <property type="entry name" value="Exo-inulinase, domain 1"/>
    <property type="match status" value="1"/>
</dbReference>
<evidence type="ECO:0000313" key="3">
    <source>
        <dbReference type="Proteomes" id="UP001216907"/>
    </source>
</evidence>
<keyword evidence="3" id="KW-1185">Reference proteome</keyword>
<organism evidence="2 3">
    <name type="scientific">Paludisphaera mucosa</name>
    <dbReference type="NCBI Taxonomy" id="3030827"/>
    <lineage>
        <taxon>Bacteria</taxon>
        <taxon>Pseudomonadati</taxon>
        <taxon>Planctomycetota</taxon>
        <taxon>Planctomycetia</taxon>
        <taxon>Isosphaerales</taxon>
        <taxon>Isosphaeraceae</taxon>
        <taxon>Paludisphaera</taxon>
    </lineage>
</organism>
<name>A0ABT6F8F3_9BACT</name>
<dbReference type="EMBL" id="JARRAG010000001">
    <property type="protein sequence ID" value="MDG3003878.1"/>
    <property type="molecule type" value="Genomic_DNA"/>
</dbReference>
<evidence type="ECO:0000313" key="2">
    <source>
        <dbReference type="EMBL" id="MDG3003878.1"/>
    </source>
</evidence>
<proteinExistence type="predicted"/>
<dbReference type="InterPro" id="IPR010496">
    <property type="entry name" value="AL/BT2_dom"/>
</dbReference>
<dbReference type="RefSeq" id="WP_277860223.1">
    <property type="nucleotide sequence ID" value="NZ_JARRAG010000001.1"/>
</dbReference>
<dbReference type="Proteomes" id="UP001216907">
    <property type="component" value="Unassembled WGS sequence"/>
</dbReference>
<sequence length="230" mass="24441">MRESSVRRGLVAVAAAATVLMLGAQKAGDVPSALEADPAGWSDLLAPSGAGLDAWTREPIPGGGDLIESSPWKLDASTGVLSAVAPGADREWLRLDQVLLDFILHVEWRIVPDPAAKAPGGGVYVRNSNDAGKWHRAQLGDGKGGYLVGATYANQVAKPFNLEAEVKDQRVKPAGEWNTYELTCKGRSVTLWVNGAVANQWKGCGVPRGYIGLEVDGGRVEFRNVKLKSL</sequence>
<gene>
    <name evidence="2" type="ORF">PZE19_08850</name>
</gene>
<reference evidence="2 3" key="1">
    <citation type="submission" date="2023-03" db="EMBL/GenBank/DDBJ databases">
        <title>Paludisphaera mucosa sp. nov. a novel planctomycete from northern fen.</title>
        <authorList>
            <person name="Ivanova A."/>
        </authorList>
    </citation>
    <scope>NUCLEOTIDE SEQUENCE [LARGE SCALE GENOMIC DNA]</scope>
    <source>
        <strain evidence="2 3">Pla2</strain>
    </source>
</reference>
<evidence type="ECO:0000259" key="1">
    <source>
        <dbReference type="Pfam" id="PF06439"/>
    </source>
</evidence>
<protein>
    <submittedName>
        <fullName evidence="2">DUF1080 domain-containing protein</fullName>
    </submittedName>
</protein>